<proteinExistence type="predicted"/>
<feature type="transmembrane region" description="Helical" evidence="1">
    <location>
        <begin position="135"/>
        <end position="156"/>
    </location>
</feature>
<comment type="caution">
    <text evidence="2">The sequence shown here is derived from an EMBL/GenBank/DDBJ whole genome shotgun (WGS) entry which is preliminary data.</text>
</comment>
<feature type="transmembrane region" description="Helical" evidence="1">
    <location>
        <begin position="27"/>
        <end position="46"/>
    </location>
</feature>
<evidence type="ECO:0000256" key="1">
    <source>
        <dbReference type="SAM" id="Phobius"/>
    </source>
</evidence>
<gene>
    <name evidence="2" type="ORF">DP130_12930</name>
</gene>
<keyword evidence="1" id="KW-0812">Transmembrane</keyword>
<dbReference type="InterPro" id="IPR011435">
    <property type="entry name" value="UmpAB"/>
</dbReference>
<name>A0A4Q0V9H3_CLOTA</name>
<dbReference type="EMBL" id="QMAP01000016">
    <property type="protein sequence ID" value="RXI44738.1"/>
    <property type="molecule type" value="Genomic_DNA"/>
</dbReference>
<feature type="transmembrane region" description="Helical" evidence="1">
    <location>
        <begin position="98"/>
        <end position="123"/>
    </location>
</feature>
<feature type="transmembrane region" description="Helical" evidence="1">
    <location>
        <begin position="58"/>
        <end position="78"/>
    </location>
</feature>
<evidence type="ECO:0000313" key="3">
    <source>
        <dbReference type="Proteomes" id="UP000290921"/>
    </source>
</evidence>
<keyword evidence="1" id="KW-1133">Transmembrane helix</keyword>
<feature type="transmembrane region" description="Helical" evidence="1">
    <location>
        <begin position="162"/>
        <end position="179"/>
    </location>
</feature>
<evidence type="ECO:0000313" key="2">
    <source>
        <dbReference type="EMBL" id="RXI44738.1"/>
    </source>
</evidence>
<dbReference type="AlphaFoldDB" id="A0A4Q0V9H3"/>
<organism evidence="2 3">
    <name type="scientific">Clostridium tetani</name>
    <dbReference type="NCBI Taxonomy" id="1513"/>
    <lineage>
        <taxon>Bacteria</taxon>
        <taxon>Bacillati</taxon>
        <taxon>Bacillota</taxon>
        <taxon>Clostridia</taxon>
        <taxon>Eubacteriales</taxon>
        <taxon>Clostridiaceae</taxon>
        <taxon>Clostridium</taxon>
    </lineage>
</organism>
<feature type="transmembrane region" description="Helical" evidence="1">
    <location>
        <begin position="220"/>
        <end position="244"/>
    </location>
</feature>
<keyword evidence="1" id="KW-0472">Membrane</keyword>
<dbReference type="Pfam" id="PF07556">
    <property type="entry name" value="DUF1538"/>
    <property type="match status" value="1"/>
</dbReference>
<reference evidence="2 3" key="1">
    <citation type="submission" date="2018-06" db="EMBL/GenBank/DDBJ databases">
        <title>Genome conservation of Clostridium tetani.</title>
        <authorList>
            <person name="Bruggemann H."/>
            <person name="Popoff M.R."/>
        </authorList>
    </citation>
    <scope>NUCLEOTIDE SEQUENCE [LARGE SCALE GENOMIC DNA]</scope>
    <source>
        <strain evidence="2 3">2017.061</strain>
    </source>
</reference>
<accession>A0A4Q0V9H3</accession>
<protein>
    <submittedName>
        <fullName evidence="2">DUF1538 domain-containing protein</fullName>
    </submittedName>
</protein>
<sequence>MFYKQNHIKLRRDCVKLSYILKGLLDTFKNILPITLFLIIIQVVLLKKPIKNIKSLTFGIILTTLGLFLFLEGTSLFLLPLGESVGENLVSLDNKWLILLLIFIIGFSTTLVEPALATLAAEVEEISIGTISKKVLIYTVAIGFGAGLSAGVYKILYSIQTSKIIIPLLVLSIILCIFAPEEIIGIAFDCASSTTGPVNIPLNLTIALGLSRTLQNSDPLLNAFGIIGLTSMGPVISVLILGILSK</sequence>
<dbReference type="Proteomes" id="UP000290921">
    <property type="component" value="Unassembled WGS sequence"/>
</dbReference>